<accession>A0AAV5NPZ8</accession>
<evidence type="ECO:0000256" key="6">
    <source>
        <dbReference type="ARBA" id="ARBA00023136"/>
    </source>
</evidence>
<comment type="subcellular location">
    <subcellularLocation>
        <location evidence="1">Cell outer membrane</location>
        <topology evidence="1">Multi-pass membrane protein</topology>
    </subcellularLocation>
</comment>
<evidence type="ECO:0000313" key="9">
    <source>
        <dbReference type="EMBL" id="GLQ72091.1"/>
    </source>
</evidence>
<evidence type="ECO:0000256" key="5">
    <source>
        <dbReference type="ARBA" id="ARBA00022729"/>
    </source>
</evidence>
<sequence>MFKTNSLNSSTLKASLFIVSVLSSGIANAAGYQIAFDSVSGLGRAYAGEATIGDNATAMGRNPATMALFEQAQFSGSLIYFDAAIDVVGSSSAQSSSDIVPSQVIPASYYVQPLNDKWAFGIGLYSNYGLGTDLKDTFQSGDIAGDTSVKTVNINPALSYRINDMLSVGAGISYIYAMGKATRHLGGGASSFGKQSTDKLLSWEGDGGAFGWNIGALVELDESTRFGLSYRASSTPKLKGDFTDHTPGVVAIPGGGTVSSSAAVPLPATLEFSGYHDLNDTFAIHYSALWTNWSEYTEFKASGSGCTVNSGTCFRKQENYNDSWRWALGTTYRLDPSVRLRAGLALDKKAGDTTLSIPDQDAIWYTAGMEYQHSADWSFDFGLAYMDRSTEKFTESSLFASNHNYEMKGHLVIVGMQANYKF</sequence>
<name>A0AAV5NPZ8_9VIBR</name>
<dbReference type="AlphaFoldDB" id="A0AAV5NPZ8"/>
<dbReference type="PANTHER" id="PTHR35093">
    <property type="entry name" value="OUTER MEMBRANE PROTEIN NMB0088-RELATED"/>
    <property type="match status" value="1"/>
</dbReference>
<dbReference type="InterPro" id="IPR005017">
    <property type="entry name" value="OMPP1/FadL/TodX"/>
</dbReference>
<keyword evidence="6" id="KW-0472">Membrane</keyword>
<evidence type="ECO:0000256" key="2">
    <source>
        <dbReference type="ARBA" id="ARBA00008163"/>
    </source>
</evidence>
<protein>
    <submittedName>
        <fullName evidence="9">Long-chain fatty acid outer membrane transporter</fullName>
    </submittedName>
</protein>
<evidence type="ECO:0000256" key="1">
    <source>
        <dbReference type="ARBA" id="ARBA00004571"/>
    </source>
</evidence>
<comment type="similarity">
    <text evidence="2">Belongs to the OmpP1/FadL family.</text>
</comment>
<evidence type="ECO:0000256" key="8">
    <source>
        <dbReference type="SAM" id="SignalP"/>
    </source>
</evidence>
<dbReference type="EMBL" id="BSNX01000012">
    <property type="protein sequence ID" value="GLQ72091.1"/>
    <property type="molecule type" value="Genomic_DNA"/>
</dbReference>
<dbReference type="PANTHER" id="PTHR35093:SF8">
    <property type="entry name" value="OUTER MEMBRANE PROTEIN NMB0088-RELATED"/>
    <property type="match status" value="1"/>
</dbReference>
<comment type="caution">
    <text evidence="9">The sequence shown here is derived from an EMBL/GenBank/DDBJ whole genome shotgun (WGS) entry which is preliminary data.</text>
</comment>
<dbReference type="GO" id="GO:0015483">
    <property type="term" value="F:long-chain fatty acid transporting porin activity"/>
    <property type="evidence" value="ECO:0007669"/>
    <property type="project" value="TreeGrafter"/>
</dbReference>
<dbReference type="Pfam" id="PF03349">
    <property type="entry name" value="Toluene_X"/>
    <property type="match status" value="1"/>
</dbReference>
<evidence type="ECO:0000256" key="4">
    <source>
        <dbReference type="ARBA" id="ARBA00022692"/>
    </source>
</evidence>
<keyword evidence="7" id="KW-0998">Cell outer membrane</keyword>
<dbReference type="RefSeq" id="WP_126607303.1">
    <property type="nucleotide sequence ID" value="NZ_AP025145.1"/>
</dbReference>
<dbReference type="SUPFAM" id="SSF56935">
    <property type="entry name" value="Porins"/>
    <property type="match status" value="1"/>
</dbReference>
<dbReference type="Gene3D" id="2.40.160.60">
    <property type="entry name" value="Outer membrane protein transport protein (OMPP1/FadL/TodX)"/>
    <property type="match status" value="1"/>
</dbReference>
<keyword evidence="10" id="KW-1185">Reference proteome</keyword>
<evidence type="ECO:0000256" key="7">
    <source>
        <dbReference type="ARBA" id="ARBA00023237"/>
    </source>
</evidence>
<evidence type="ECO:0000313" key="10">
    <source>
        <dbReference type="Proteomes" id="UP001156690"/>
    </source>
</evidence>
<keyword evidence="4" id="KW-0812">Transmembrane</keyword>
<keyword evidence="5 8" id="KW-0732">Signal</keyword>
<feature type="chain" id="PRO_5043708520" evidence="8">
    <location>
        <begin position="30"/>
        <end position="422"/>
    </location>
</feature>
<keyword evidence="3" id="KW-1134">Transmembrane beta strand</keyword>
<feature type="signal peptide" evidence="8">
    <location>
        <begin position="1"/>
        <end position="29"/>
    </location>
</feature>
<dbReference type="Proteomes" id="UP001156690">
    <property type="component" value="Unassembled WGS sequence"/>
</dbReference>
<proteinExistence type="inferred from homology"/>
<organism evidence="9 10">
    <name type="scientific">Vibrio penaeicida</name>
    <dbReference type="NCBI Taxonomy" id="104609"/>
    <lineage>
        <taxon>Bacteria</taxon>
        <taxon>Pseudomonadati</taxon>
        <taxon>Pseudomonadota</taxon>
        <taxon>Gammaproteobacteria</taxon>
        <taxon>Vibrionales</taxon>
        <taxon>Vibrionaceae</taxon>
        <taxon>Vibrio</taxon>
    </lineage>
</organism>
<reference evidence="10" key="1">
    <citation type="journal article" date="2019" name="Int. J. Syst. Evol. Microbiol.">
        <title>The Global Catalogue of Microorganisms (GCM) 10K type strain sequencing project: providing services to taxonomists for standard genome sequencing and annotation.</title>
        <authorList>
            <consortium name="The Broad Institute Genomics Platform"/>
            <consortium name="The Broad Institute Genome Sequencing Center for Infectious Disease"/>
            <person name="Wu L."/>
            <person name="Ma J."/>
        </authorList>
    </citation>
    <scope>NUCLEOTIDE SEQUENCE [LARGE SCALE GENOMIC DNA]</scope>
    <source>
        <strain evidence="10">NBRC 15640</strain>
    </source>
</reference>
<gene>
    <name evidence="9" type="ORF">GCM10007932_14510</name>
</gene>
<evidence type="ECO:0000256" key="3">
    <source>
        <dbReference type="ARBA" id="ARBA00022452"/>
    </source>
</evidence>
<dbReference type="GO" id="GO:0009279">
    <property type="term" value="C:cell outer membrane"/>
    <property type="evidence" value="ECO:0007669"/>
    <property type="project" value="UniProtKB-SubCell"/>
</dbReference>